<evidence type="ECO:0000256" key="9">
    <source>
        <dbReference type="ARBA" id="ARBA00023157"/>
    </source>
</evidence>
<dbReference type="GO" id="GO:0004791">
    <property type="term" value="F:thioredoxin-disulfide reductase (NADPH) activity"/>
    <property type="evidence" value="ECO:0007669"/>
    <property type="project" value="UniProtKB-EC"/>
</dbReference>
<keyword evidence="8 12" id="KW-0560">Oxidoreductase</keyword>
<evidence type="ECO:0000256" key="2">
    <source>
        <dbReference type="ARBA" id="ARBA00007532"/>
    </source>
</evidence>
<dbReference type="PROSITE" id="PS51996">
    <property type="entry name" value="TR_MART"/>
    <property type="match status" value="1"/>
</dbReference>
<dbReference type="GO" id="GO:0005739">
    <property type="term" value="C:mitochondrion"/>
    <property type="evidence" value="ECO:0007669"/>
    <property type="project" value="TreeGrafter"/>
</dbReference>
<feature type="repeat" description="TPR" evidence="11">
    <location>
        <begin position="1014"/>
        <end position="1047"/>
    </location>
</feature>
<dbReference type="OrthoDB" id="5956163at2759"/>
<keyword evidence="10 12" id="KW-0676">Redox-active center</keyword>
<dbReference type="InterPro" id="IPR046952">
    <property type="entry name" value="GSHR/TRXR-like"/>
</dbReference>
<dbReference type="SUPFAM" id="SSF51905">
    <property type="entry name" value="FAD/NAD(P)-binding domain"/>
    <property type="match status" value="1"/>
</dbReference>
<comment type="cofactor">
    <cofactor evidence="1">
        <name>FAD</name>
        <dbReference type="ChEBI" id="CHEBI:57692"/>
    </cofactor>
</comment>
<dbReference type="PRINTS" id="PR00368">
    <property type="entry name" value="FADPNR"/>
</dbReference>
<organism evidence="17 19">
    <name type="scientific">Rotaria magnacalcarata</name>
    <dbReference type="NCBI Taxonomy" id="392030"/>
    <lineage>
        <taxon>Eukaryota</taxon>
        <taxon>Metazoa</taxon>
        <taxon>Spiralia</taxon>
        <taxon>Gnathifera</taxon>
        <taxon>Rotifera</taxon>
        <taxon>Eurotatoria</taxon>
        <taxon>Bdelloidea</taxon>
        <taxon>Philodinida</taxon>
        <taxon>Philodinidae</taxon>
        <taxon>Rotaria</taxon>
    </lineage>
</organism>
<dbReference type="InterPro" id="IPR036249">
    <property type="entry name" value="Thioredoxin-like_sf"/>
</dbReference>
<comment type="caution">
    <text evidence="17">The sequence shown here is derived from an EMBL/GenBank/DDBJ whole genome shotgun (WGS) entry which is preliminary data.</text>
</comment>
<evidence type="ECO:0000256" key="1">
    <source>
        <dbReference type="ARBA" id="ARBA00001974"/>
    </source>
</evidence>
<evidence type="ECO:0000313" key="17">
    <source>
        <dbReference type="EMBL" id="CAF1681659.1"/>
    </source>
</evidence>
<dbReference type="NCBIfam" id="TIGR01438">
    <property type="entry name" value="TGR"/>
    <property type="match status" value="1"/>
</dbReference>
<sequence>MPPTKVAEAMADVVEKYINEHDVMIFSKSWCPYCKKIKEALRSANIEFFVIELDKIDDGELILAELINRTEQETVPNIFIKKQHIGGCDKTLEALKQGQVATLLNTTDTEIKHQGVDNDTLDSYDYDLIVIGGGSGGLACSKEARSFDKKVCVLDFVKPTPIGTTWGLGGTCVNVGCIPKKLMHQASMIGEYANDSNDYGWSQLEKVRQHDWSKMMQSIQTYIRSLNFKYRTDLRSKDVVYENAYGQFVSPHRLKLTDKKGQTKEITGKYIVVAVGGRPKYPNIEGDTKYGITSDDLFSLNYDPGKTIVVGASYVALECAGFLHGIGREVHIFVRSILLRGFDQQMASKIGDYMSSIGIQFHHQTIPTRIECLEEGKPGKLRLYYRQTLESGDIKETYEDCNTVLFAIGREACTQDLNLDQIGIHLNHINGFKIKTKEEQSIHVSWLYAIGDCIDEQTMPLGKPLELTPVAIQAGQFLARRLFSTSSIKMDYYNIPTTVFTPIEYGAIGYCEEDAILQLGQDNIEVFHSEFIPLEWAICHHREEIKAKSYCKLIVEKKTDRVIGFHVLSPNSGEITQGYAVAMRLGATKNDFDMTVGIHPTCSENLTTLSVTKSSGDSVEKEEFLQNTIDKNQIVYLVISDRFLEFPIPHIHNLISIGSIYVYGQNINQYESWSNKYFKLKGHLFREISELCYQLTQDIRHYENNLIPIHIFENRLTENQLNQLEPNFMYSQLLKEILININYDEKVKKEFIQYCILHSNILNIKQMNIIDEFENDYEKHSPIWWYTRECFVYQMLNNALRTGNIETLIKMGFFIRDLHRQIQHLYCSQEHSTMIVYRGQGMTNNQFENLSKCKGGLISFLNFLSTSRNKQISIEFARQAIEKRDLRGIIFRMKIDRNMISLSNPYASINKLSYFKNSEKEILFSTHAVFRIEDIRPMKNVNKIWQVYLKLTTNQDDVQLEQLTKHLRQDVQYLSNPWESLAKLMLTMREFDKAQEIYENILEKTSSNDKEQLAFIYHQLGCVHNEKQNLNQSLEYFKLSLDIKANYLPGNYNDPQLADTYSNIGSIYHAQANLDNALLYFQDALNTNSNDQRVLASIYNNIGVVLKRQGYFHNALKHFQKSLQIDLNSLPLTHPDLATTYSNIGRVYFLL</sequence>
<dbReference type="Pfam" id="PF13181">
    <property type="entry name" value="TPR_8"/>
    <property type="match status" value="1"/>
</dbReference>
<feature type="non-terminal residue" evidence="17">
    <location>
        <position position="1"/>
    </location>
</feature>
<dbReference type="GO" id="GO:0045454">
    <property type="term" value="P:cell redox homeostasis"/>
    <property type="evidence" value="ECO:0007669"/>
    <property type="project" value="InterPro"/>
</dbReference>
<gene>
    <name evidence="18" type="ORF">GIL414_LOCUS5776</name>
    <name evidence="17" type="ORF">KQP761_LOCUS36808</name>
</gene>
<evidence type="ECO:0000259" key="16">
    <source>
        <dbReference type="Pfam" id="PF07992"/>
    </source>
</evidence>
<proteinExistence type="inferred from homology"/>
<dbReference type="SUPFAM" id="SSF52833">
    <property type="entry name" value="Thioredoxin-like"/>
    <property type="match status" value="1"/>
</dbReference>
<dbReference type="SMART" id="SM00028">
    <property type="entry name" value="TPR"/>
    <property type="match status" value="4"/>
</dbReference>
<keyword evidence="9" id="KW-1015">Disulfide bond</keyword>
<dbReference type="InterPro" id="IPR006338">
    <property type="entry name" value="Thioredoxin/glutathione_Rdtase"/>
</dbReference>
<keyword evidence="4 12" id="KW-0285">Flavoprotein</keyword>
<feature type="non-terminal residue" evidence="17">
    <location>
        <position position="1151"/>
    </location>
</feature>
<evidence type="ECO:0000256" key="4">
    <source>
        <dbReference type="ARBA" id="ARBA00022630"/>
    </source>
</evidence>
<dbReference type="InterPro" id="IPR002109">
    <property type="entry name" value="Glutaredoxin"/>
</dbReference>
<dbReference type="PROSITE" id="PS50005">
    <property type="entry name" value="TPR"/>
    <property type="match status" value="3"/>
</dbReference>
<dbReference type="GO" id="GO:0005576">
    <property type="term" value="C:extracellular region"/>
    <property type="evidence" value="ECO:0007669"/>
    <property type="project" value="InterPro"/>
</dbReference>
<evidence type="ECO:0000256" key="11">
    <source>
        <dbReference type="PROSITE-ProRule" id="PRU00339"/>
    </source>
</evidence>
<name>A0A816H0P0_9BILA</name>
<keyword evidence="6" id="KW-0521">NADP</keyword>
<dbReference type="Gene3D" id="3.50.50.60">
    <property type="entry name" value="FAD/NAD(P)-binding domain"/>
    <property type="match status" value="2"/>
</dbReference>
<protein>
    <recommendedName>
        <fullName evidence="3">thioredoxin-disulfide reductase (NADPH)</fullName>
        <ecNumber evidence="3">1.8.1.9</ecNumber>
    </recommendedName>
</protein>
<dbReference type="PROSITE" id="PS00194">
    <property type="entry name" value="THIOREDOXIN_1"/>
    <property type="match status" value="1"/>
</dbReference>
<evidence type="ECO:0000259" key="15">
    <source>
        <dbReference type="Pfam" id="PF03496"/>
    </source>
</evidence>
<feature type="domain" description="Pyridine nucleotide-disulphide oxidoreductase dimerisation" evidence="14">
    <location>
        <begin position="495"/>
        <end position="608"/>
    </location>
</feature>
<dbReference type="Gene3D" id="1.25.40.10">
    <property type="entry name" value="Tetratricopeptide repeat domain"/>
    <property type="match status" value="2"/>
</dbReference>
<dbReference type="Gene3D" id="3.90.176.10">
    <property type="entry name" value="Toxin ADP-ribosyltransferase, Chain A, domain 1"/>
    <property type="match status" value="1"/>
</dbReference>
<dbReference type="Proteomes" id="UP000681720">
    <property type="component" value="Unassembled WGS sequence"/>
</dbReference>
<dbReference type="InterPro" id="IPR017937">
    <property type="entry name" value="Thioredoxin_CS"/>
</dbReference>
<dbReference type="InterPro" id="IPR011990">
    <property type="entry name" value="TPR-like_helical_dom_sf"/>
</dbReference>
<dbReference type="Gene3D" id="3.40.30.10">
    <property type="entry name" value="Glutaredoxin"/>
    <property type="match status" value="1"/>
</dbReference>
<evidence type="ECO:0000259" key="14">
    <source>
        <dbReference type="Pfam" id="PF02852"/>
    </source>
</evidence>
<dbReference type="Proteomes" id="UP000663834">
    <property type="component" value="Unassembled WGS sequence"/>
</dbReference>
<dbReference type="FunFam" id="3.30.390.30:FF:000004">
    <property type="entry name" value="Thioredoxin reductase 1, cytoplasmic"/>
    <property type="match status" value="1"/>
</dbReference>
<dbReference type="Pfam" id="PF13374">
    <property type="entry name" value="TPR_10"/>
    <property type="match status" value="1"/>
</dbReference>
<dbReference type="GO" id="GO:0050660">
    <property type="term" value="F:flavin adenine dinucleotide binding"/>
    <property type="evidence" value="ECO:0007669"/>
    <property type="project" value="InterPro"/>
</dbReference>
<feature type="repeat" description="TPR" evidence="11">
    <location>
        <begin position="1096"/>
        <end position="1129"/>
    </location>
</feature>
<feature type="domain" description="Glutaredoxin" evidence="13">
    <location>
        <begin position="23"/>
        <end position="85"/>
    </location>
</feature>
<dbReference type="SUPFAM" id="SSF48452">
    <property type="entry name" value="TPR-like"/>
    <property type="match status" value="1"/>
</dbReference>
<dbReference type="Pfam" id="PF03496">
    <property type="entry name" value="ADPrib_exo_Tox"/>
    <property type="match status" value="1"/>
</dbReference>
<dbReference type="InterPro" id="IPR019734">
    <property type="entry name" value="TPR_rpt"/>
</dbReference>
<dbReference type="Gene3D" id="3.30.390.30">
    <property type="match status" value="1"/>
</dbReference>
<reference evidence="17" key="1">
    <citation type="submission" date="2021-02" db="EMBL/GenBank/DDBJ databases">
        <authorList>
            <person name="Nowell W R."/>
        </authorList>
    </citation>
    <scope>NUCLEOTIDE SEQUENCE</scope>
</reference>
<comment type="similarity">
    <text evidence="2 12">Belongs to the class-I pyridine nucleotide-disulfide oxidoreductase family.</text>
</comment>
<dbReference type="PROSITE" id="PS51354">
    <property type="entry name" value="GLUTAREDOXIN_2"/>
    <property type="match status" value="1"/>
</dbReference>
<dbReference type="InterPro" id="IPR003540">
    <property type="entry name" value="ADP-ribosyltransferase"/>
</dbReference>
<dbReference type="GO" id="GO:0006749">
    <property type="term" value="P:glutathione metabolic process"/>
    <property type="evidence" value="ECO:0007669"/>
    <property type="project" value="TreeGrafter"/>
</dbReference>
<dbReference type="EMBL" id="CAJNOW010020832">
    <property type="protein sequence ID" value="CAF1681659.1"/>
    <property type="molecule type" value="Genomic_DNA"/>
</dbReference>
<evidence type="ECO:0000256" key="10">
    <source>
        <dbReference type="ARBA" id="ARBA00023284"/>
    </source>
</evidence>
<dbReference type="InterPro" id="IPR036188">
    <property type="entry name" value="FAD/NAD-bd_sf"/>
</dbReference>
<evidence type="ECO:0000256" key="5">
    <source>
        <dbReference type="ARBA" id="ARBA00022827"/>
    </source>
</evidence>
<keyword evidence="7" id="KW-0712">Selenocysteine</keyword>
<dbReference type="SUPFAM" id="SSF55424">
    <property type="entry name" value="FAD/NAD-linked reductases, dimerisation (C-terminal) domain"/>
    <property type="match status" value="1"/>
</dbReference>
<dbReference type="Pfam" id="PF13424">
    <property type="entry name" value="TPR_12"/>
    <property type="match status" value="1"/>
</dbReference>
<dbReference type="GO" id="GO:0004362">
    <property type="term" value="F:glutathione-disulfide reductase (NADPH) activity"/>
    <property type="evidence" value="ECO:0007669"/>
    <property type="project" value="TreeGrafter"/>
</dbReference>
<dbReference type="PANTHER" id="PTHR42737:SF8">
    <property type="entry name" value="THIOREDOXIN-DISULFIDE REDUCTASE"/>
    <property type="match status" value="1"/>
</dbReference>
<dbReference type="InterPro" id="IPR004099">
    <property type="entry name" value="Pyr_nucl-diS_OxRdtase_dimer"/>
</dbReference>
<dbReference type="PRINTS" id="PR00411">
    <property type="entry name" value="PNDRDTASEI"/>
</dbReference>
<dbReference type="InterPro" id="IPR016156">
    <property type="entry name" value="FAD/NAD-linked_Rdtase_dimer_sf"/>
</dbReference>
<evidence type="ECO:0000259" key="13">
    <source>
        <dbReference type="Pfam" id="PF00462"/>
    </source>
</evidence>
<keyword evidence="11" id="KW-0802">TPR repeat</keyword>
<dbReference type="CDD" id="cd03419">
    <property type="entry name" value="GRX_GRXh_1_2_like"/>
    <property type="match status" value="1"/>
</dbReference>
<evidence type="ECO:0000256" key="7">
    <source>
        <dbReference type="ARBA" id="ARBA00022933"/>
    </source>
</evidence>
<evidence type="ECO:0000313" key="18">
    <source>
        <dbReference type="EMBL" id="CAF3885663.1"/>
    </source>
</evidence>
<dbReference type="PROSITE" id="PS00076">
    <property type="entry name" value="PYRIDINE_REDOX_1"/>
    <property type="match status" value="1"/>
</dbReference>
<dbReference type="FunFam" id="3.50.50.60:FF:000012">
    <property type="entry name" value="Thioredoxin reductase 1, cytoplasmic"/>
    <property type="match status" value="1"/>
</dbReference>
<dbReference type="InterPro" id="IPR023753">
    <property type="entry name" value="FAD/NAD-binding_dom"/>
</dbReference>
<dbReference type="InterPro" id="IPR012999">
    <property type="entry name" value="Pyr_OxRdtase_I_AS"/>
</dbReference>
<feature type="domain" description="FAD/NAD(P)-binding" evidence="16">
    <location>
        <begin position="126"/>
        <end position="475"/>
    </location>
</feature>
<dbReference type="EMBL" id="CAJOBJ010001567">
    <property type="protein sequence ID" value="CAF3885663.1"/>
    <property type="molecule type" value="Genomic_DNA"/>
</dbReference>
<evidence type="ECO:0000256" key="6">
    <source>
        <dbReference type="ARBA" id="ARBA00022857"/>
    </source>
</evidence>
<feature type="domain" description="ADP ribosyltransferase" evidence="15">
    <location>
        <begin position="792"/>
        <end position="944"/>
    </location>
</feature>
<dbReference type="Pfam" id="PF02852">
    <property type="entry name" value="Pyr_redox_dim"/>
    <property type="match status" value="1"/>
</dbReference>
<keyword evidence="5 12" id="KW-0274">FAD</keyword>
<evidence type="ECO:0000256" key="8">
    <source>
        <dbReference type="ARBA" id="ARBA00023002"/>
    </source>
</evidence>
<dbReference type="Pfam" id="PF07992">
    <property type="entry name" value="Pyr_redox_2"/>
    <property type="match status" value="1"/>
</dbReference>
<dbReference type="PANTHER" id="PTHR42737">
    <property type="entry name" value="GLUTATHIONE REDUCTASE"/>
    <property type="match status" value="1"/>
</dbReference>
<dbReference type="SUPFAM" id="SSF56399">
    <property type="entry name" value="ADP-ribosylation"/>
    <property type="match status" value="1"/>
</dbReference>
<evidence type="ECO:0000256" key="3">
    <source>
        <dbReference type="ARBA" id="ARBA00012610"/>
    </source>
</evidence>
<dbReference type="EC" id="1.8.1.9" evidence="3"/>
<dbReference type="GO" id="GO:0034599">
    <property type="term" value="P:cellular response to oxidative stress"/>
    <property type="evidence" value="ECO:0007669"/>
    <property type="project" value="TreeGrafter"/>
</dbReference>
<accession>A0A816H0P0</accession>
<dbReference type="AlphaFoldDB" id="A0A816H0P0"/>
<evidence type="ECO:0000256" key="12">
    <source>
        <dbReference type="RuleBase" id="RU003691"/>
    </source>
</evidence>
<dbReference type="Pfam" id="PF00462">
    <property type="entry name" value="Glutaredoxin"/>
    <property type="match status" value="1"/>
</dbReference>
<evidence type="ECO:0000313" key="19">
    <source>
        <dbReference type="Proteomes" id="UP000663834"/>
    </source>
</evidence>
<feature type="repeat" description="TPR" evidence="11">
    <location>
        <begin position="1058"/>
        <end position="1091"/>
    </location>
</feature>
<dbReference type="GO" id="GO:0005829">
    <property type="term" value="C:cytosol"/>
    <property type="evidence" value="ECO:0007669"/>
    <property type="project" value="TreeGrafter"/>
</dbReference>